<dbReference type="Pfam" id="PF07635">
    <property type="entry name" value="PSCyt1"/>
    <property type="match status" value="1"/>
</dbReference>
<protein>
    <recommendedName>
        <fullName evidence="4">Cytochrome c domain-containing protein</fullName>
    </recommendedName>
</protein>
<organism evidence="5">
    <name type="scientific">hydrothermal vent metagenome</name>
    <dbReference type="NCBI Taxonomy" id="652676"/>
    <lineage>
        <taxon>unclassified sequences</taxon>
        <taxon>metagenomes</taxon>
        <taxon>ecological metagenomes</taxon>
    </lineage>
</organism>
<evidence type="ECO:0000256" key="1">
    <source>
        <dbReference type="ARBA" id="ARBA00022617"/>
    </source>
</evidence>
<name>A0A3B0Z9H1_9ZZZZ</name>
<keyword evidence="3" id="KW-0408">Iron</keyword>
<dbReference type="AlphaFoldDB" id="A0A3B0Z9H1"/>
<dbReference type="PANTHER" id="PTHR35889">
    <property type="entry name" value="CYCLOINULO-OLIGOSACCHARIDE FRUCTANOTRANSFERASE-RELATED"/>
    <property type="match status" value="1"/>
</dbReference>
<dbReference type="PANTHER" id="PTHR35889:SF3">
    <property type="entry name" value="F-BOX DOMAIN-CONTAINING PROTEIN"/>
    <property type="match status" value="1"/>
</dbReference>
<dbReference type="SUPFAM" id="SSF46626">
    <property type="entry name" value="Cytochrome c"/>
    <property type="match status" value="1"/>
</dbReference>
<accession>A0A3B0Z9H1</accession>
<keyword evidence="1" id="KW-0349">Heme</keyword>
<dbReference type="InterPro" id="IPR011429">
    <property type="entry name" value="Cyt_c_Planctomycete-type"/>
</dbReference>
<dbReference type="InterPro" id="IPR009056">
    <property type="entry name" value="Cyt_c-like_dom"/>
</dbReference>
<dbReference type="GO" id="GO:0046872">
    <property type="term" value="F:metal ion binding"/>
    <property type="evidence" value="ECO:0007669"/>
    <property type="project" value="UniProtKB-KW"/>
</dbReference>
<dbReference type="PROSITE" id="PS51007">
    <property type="entry name" value="CYTC"/>
    <property type="match status" value="1"/>
</dbReference>
<evidence type="ECO:0000256" key="2">
    <source>
        <dbReference type="ARBA" id="ARBA00022723"/>
    </source>
</evidence>
<dbReference type="GO" id="GO:0020037">
    <property type="term" value="F:heme binding"/>
    <property type="evidence" value="ECO:0007669"/>
    <property type="project" value="InterPro"/>
</dbReference>
<feature type="domain" description="Cytochrome c" evidence="4">
    <location>
        <begin position="21"/>
        <end position="125"/>
    </location>
</feature>
<dbReference type="InterPro" id="IPR036909">
    <property type="entry name" value="Cyt_c-like_dom_sf"/>
</dbReference>
<gene>
    <name evidence="5" type="ORF">MNBD_GAMMA18-1512</name>
</gene>
<keyword evidence="2" id="KW-0479">Metal-binding</keyword>
<reference evidence="5" key="1">
    <citation type="submission" date="2018-06" db="EMBL/GenBank/DDBJ databases">
        <authorList>
            <person name="Zhirakovskaya E."/>
        </authorList>
    </citation>
    <scope>NUCLEOTIDE SEQUENCE</scope>
</reference>
<sequence length="128" mass="13457">MSKIKIAFSLVPVGLMALMIGCSGEAEVSFNKDVKPILDENCLKCHVEDGAGFIKTGLNMTSYDSLMKGTKFGPIIEPGSSVSSTLARLISGNADPSLKMPHGAGSKPLSESEIATIKAWIDQGAKNN</sequence>
<dbReference type="PROSITE" id="PS51257">
    <property type="entry name" value="PROKAR_LIPOPROTEIN"/>
    <property type="match status" value="1"/>
</dbReference>
<dbReference type="GO" id="GO:0009055">
    <property type="term" value="F:electron transfer activity"/>
    <property type="evidence" value="ECO:0007669"/>
    <property type="project" value="InterPro"/>
</dbReference>
<evidence type="ECO:0000313" key="5">
    <source>
        <dbReference type="EMBL" id="VAW84823.1"/>
    </source>
</evidence>
<proteinExistence type="predicted"/>
<dbReference type="EMBL" id="UOFP01000070">
    <property type="protein sequence ID" value="VAW84823.1"/>
    <property type="molecule type" value="Genomic_DNA"/>
</dbReference>
<evidence type="ECO:0000259" key="4">
    <source>
        <dbReference type="PROSITE" id="PS51007"/>
    </source>
</evidence>
<dbReference type="Gene3D" id="1.10.760.10">
    <property type="entry name" value="Cytochrome c-like domain"/>
    <property type="match status" value="1"/>
</dbReference>
<evidence type="ECO:0000256" key="3">
    <source>
        <dbReference type="ARBA" id="ARBA00023004"/>
    </source>
</evidence>